<evidence type="ECO:0000313" key="1">
    <source>
        <dbReference type="EMBL" id="MFC7450965.1"/>
    </source>
</evidence>
<keyword evidence="2" id="KW-1185">Reference proteome</keyword>
<proteinExistence type="predicted"/>
<comment type="caution">
    <text evidence="1">The sequence shown here is derived from an EMBL/GenBank/DDBJ whole genome shotgun (WGS) entry which is preliminary data.</text>
</comment>
<evidence type="ECO:0000313" key="2">
    <source>
        <dbReference type="Proteomes" id="UP001596484"/>
    </source>
</evidence>
<organism evidence="1 2">
    <name type="scientific">Rhodococcus daqingensis</name>
    <dbReference type="NCBI Taxonomy" id="2479363"/>
    <lineage>
        <taxon>Bacteria</taxon>
        <taxon>Bacillati</taxon>
        <taxon>Actinomycetota</taxon>
        <taxon>Actinomycetes</taxon>
        <taxon>Mycobacteriales</taxon>
        <taxon>Nocardiaceae</taxon>
        <taxon>Rhodococcus</taxon>
    </lineage>
</organism>
<gene>
    <name evidence="1" type="ORF">ACFQS9_24010</name>
</gene>
<accession>A0ABW2S4F8</accession>
<name>A0ABW2S4F8_9NOCA</name>
<dbReference type="RefSeq" id="WP_378409064.1">
    <property type="nucleotide sequence ID" value="NZ_JBHTCS010000029.1"/>
</dbReference>
<sequence length="48" mass="5497">MTPDILATSAIDQLMVLPIFREAGPSGLVFDRKSCRYVKVKREMRRIS</sequence>
<dbReference type="Proteomes" id="UP001596484">
    <property type="component" value="Unassembled WGS sequence"/>
</dbReference>
<protein>
    <submittedName>
        <fullName evidence="1">Uncharacterized protein</fullName>
    </submittedName>
</protein>
<dbReference type="EMBL" id="JBHTCS010000029">
    <property type="protein sequence ID" value="MFC7450965.1"/>
    <property type="molecule type" value="Genomic_DNA"/>
</dbReference>
<reference evidence="2" key="1">
    <citation type="journal article" date="2019" name="Int. J. Syst. Evol. Microbiol.">
        <title>The Global Catalogue of Microorganisms (GCM) 10K type strain sequencing project: providing services to taxonomists for standard genome sequencing and annotation.</title>
        <authorList>
            <consortium name="The Broad Institute Genomics Platform"/>
            <consortium name="The Broad Institute Genome Sequencing Center for Infectious Disease"/>
            <person name="Wu L."/>
            <person name="Ma J."/>
        </authorList>
    </citation>
    <scope>NUCLEOTIDE SEQUENCE [LARGE SCALE GENOMIC DNA]</scope>
    <source>
        <strain evidence="2">ICMP 19430</strain>
    </source>
</reference>